<evidence type="ECO:0000313" key="2">
    <source>
        <dbReference type="Proteomes" id="UP001597187"/>
    </source>
</evidence>
<comment type="caution">
    <text evidence="1">The sequence shown here is derived from an EMBL/GenBank/DDBJ whole genome shotgun (WGS) entry which is preliminary data.</text>
</comment>
<gene>
    <name evidence="1" type="ORF">ACFSBT_09090</name>
</gene>
<sequence>MNWKRHCRYCGRLPLSGDDPHFAGDTCPFEHAHEKHGGGDTLLEAVQKTAARNSVCLLGWCGSYPLYRTVFKTRSWLETFDTGKGEFEGHERYDTTYFRKTIWATSNVHQSSKYSRIEYDPTKESLITWYDVENGSETEGSGAFDTYIRSDKPDISFFGSMF</sequence>
<dbReference type="Proteomes" id="UP001597187">
    <property type="component" value="Unassembled WGS sequence"/>
</dbReference>
<dbReference type="AlphaFoldDB" id="A0ABD6AUN0"/>
<dbReference type="EMBL" id="JBHUDC010000003">
    <property type="protein sequence ID" value="MFD1513431.1"/>
    <property type="molecule type" value="Genomic_DNA"/>
</dbReference>
<proteinExistence type="predicted"/>
<accession>A0ABD6AUN0</accession>
<keyword evidence="2" id="KW-1185">Reference proteome</keyword>
<evidence type="ECO:0000313" key="1">
    <source>
        <dbReference type="EMBL" id="MFD1513431.1"/>
    </source>
</evidence>
<organism evidence="1 2">
    <name type="scientific">Halomarina rubra</name>
    <dbReference type="NCBI Taxonomy" id="2071873"/>
    <lineage>
        <taxon>Archaea</taxon>
        <taxon>Methanobacteriati</taxon>
        <taxon>Methanobacteriota</taxon>
        <taxon>Stenosarchaea group</taxon>
        <taxon>Halobacteria</taxon>
        <taxon>Halobacteriales</taxon>
        <taxon>Natronomonadaceae</taxon>
        <taxon>Halomarina</taxon>
    </lineage>
</organism>
<dbReference type="RefSeq" id="WP_250873385.1">
    <property type="nucleotide sequence ID" value="NZ_JALXFV010000003.1"/>
</dbReference>
<name>A0ABD6AUN0_9EURY</name>
<reference evidence="1 2" key="1">
    <citation type="journal article" date="2019" name="Int. J. Syst. Evol. Microbiol.">
        <title>The Global Catalogue of Microorganisms (GCM) 10K type strain sequencing project: providing services to taxonomists for standard genome sequencing and annotation.</title>
        <authorList>
            <consortium name="The Broad Institute Genomics Platform"/>
            <consortium name="The Broad Institute Genome Sequencing Center for Infectious Disease"/>
            <person name="Wu L."/>
            <person name="Ma J."/>
        </authorList>
    </citation>
    <scope>NUCLEOTIDE SEQUENCE [LARGE SCALE GENOMIC DNA]</scope>
    <source>
        <strain evidence="1 2">CGMCC 1.12563</strain>
    </source>
</reference>
<protein>
    <submittedName>
        <fullName evidence="1">Uncharacterized protein</fullName>
    </submittedName>
</protein>